<dbReference type="PANTHER" id="PTHR47025">
    <property type="entry name" value="AUTOIMMUNE REGULATOR"/>
    <property type="match status" value="1"/>
</dbReference>
<dbReference type="InterPro" id="IPR056511">
    <property type="entry name" value="IDM1_C"/>
</dbReference>
<dbReference type="AlphaFoldDB" id="A0A803NBE0"/>
<proteinExistence type="predicted"/>
<keyword evidence="10" id="KW-1185">Reference proteome</keyword>
<evidence type="ECO:0000256" key="6">
    <source>
        <dbReference type="PROSITE-ProRule" id="PRU00146"/>
    </source>
</evidence>
<dbReference type="EnsemblPlants" id="AUR62043374-RA">
    <property type="protein sequence ID" value="AUR62043374-RA:cds"/>
    <property type="gene ID" value="AUR62043374"/>
</dbReference>
<keyword evidence="2" id="KW-0479">Metal-binding</keyword>
<organism evidence="9 10">
    <name type="scientific">Chenopodium quinoa</name>
    <name type="common">Quinoa</name>
    <dbReference type="NCBI Taxonomy" id="63459"/>
    <lineage>
        <taxon>Eukaryota</taxon>
        <taxon>Viridiplantae</taxon>
        <taxon>Streptophyta</taxon>
        <taxon>Embryophyta</taxon>
        <taxon>Tracheophyta</taxon>
        <taxon>Spermatophyta</taxon>
        <taxon>Magnoliopsida</taxon>
        <taxon>eudicotyledons</taxon>
        <taxon>Gunneridae</taxon>
        <taxon>Pentapetalae</taxon>
        <taxon>Caryophyllales</taxon>
        <taxon>Chenopodiaceae</taxon>
        <taxon>Chenopodioideae</taxon>
        <taxon>Atripliceae</taxon>
        <taxon>Chenopodium</taxon>
    </lineage>
</organism>
<dbReference type="GO" id="GO:0045944">
    <property type="term" value="P:positive regulation of transcription by RNA polymerase II"/>
    <property type="evidence" value="ECO:0007669"/>
    <property type="project" value="TreeGrafter"/>
</dbReference>
<dbReference type="PROSITE" id="PS50016">
    <property type="entry name" value="ZF_PHD_2"/>
    <property type="match status" value="1"/>
</dbReference>
<keyword evidence="3 6" id="KW-0863">Zinc-finger</keyword>
<evidence type="ECO:0000313" key="10">
    <source>
        <dbReference type="Proteomes" id="UP000596660"/>
    </source>
</evidence>
<dbReference type="PANTHER" id="PTHR47025:SF27">
    <property type="entry name" value="PHD-TYPE DOMAIN-CONTAINING PROTEIN"/>
    <property type="match status" value="1"/>
</dbReference>
<dbReference type="GO" id="GO:0008270">
    <property type="term" value="F:zinc ion binding"/>
    <property type="evidence" value="ECO:0007669"/>
    <property type="project" value="UniProtKB-KW"/>
</dbReference>
<dbReference type="OMA" id="CAIFHEN"/>
<dbReference type="InterPro" id="IPR016181">
    <property type="entry name" value="Acyl_CoA_acyltransferase"/>
</dbReference>
<dbReference type="SMART" id="SM00249">
    <property type="entry name" value="PHD"/>
    <property type="match status" value="2"/>
</dbReference>
<dbReference type="FunFam" id="3.30.40.10:FF:000494">
    <property type="entry name" value="Acyl-CoA N-acyltransferase with RING/FYVE/PHD-type zinc finger domain"/>
    <property type="match status" value="1"/>
</dbReference>
<dbReference type="InterPro" id="IPR001965">
    <property type="entry name" value="Znf_PHD"/>
</dbReference>
<dbReference type="SUPFAM" id="SSF57903">
    <property type="entry name" value="FYVE/PHD zinc finger"/>
    <property type="match status" value="2"/>
</dbReference>
<reference evidence="9" key="1">
    <citation type="journal article" date="2017" name="Nature">
        <title>The genome of Chenopodium quinoa.</title>
        <authorList>
            <person name="Jarvis D.E."/>
            <person name="Ho Y.S."/>
            <person name="Lightfoot D.J."/>
            <person name="Schmoeckel S.M."/>
            <person name="Li B."/>
            <person name="Borm T.J.A."/>
            <person name="Ohyanagi H."/>
            <person name="Mineta K."/>
            <person name="Michell C.T."/>
            <person name="Saber N."/>
            <person name="Kharbatia N.M."/>
            <person name="Rupper R.R."/>
            <person name="Sharp A.R."/>
            <person name="Dally N."/>
            <person name="Boughton B.A."/>
            <person name="Woo Y.H."/>
            <person name="Gao G."/>
            <person name="Schijlen E.G.W.M."/>
            <person name="Guo X."/>
            <person name="Momin A.A."/>
            <person name="Negrao S."/>
            <person name="Al-Babili S."/>
            <person name="Gehring C."/>
            <person name="Roessner U."/>
            <person name="Jung C."/>
            <person name="Murphy K."/>
            <person name="Arold S.T."/>
            <person name="Gojobori T."/>
            <person name="van der Linden C.G."/>
            <person name="van Loo E.N."/>
            <person name="Jellen E.N."/>
            <person name="Maughan P.J."/>
            <person name="Tester M."/>
        </authorList>
    </citation>
    <scope>NUCLEOTIDE SEQUENCE [LARGE SCALE GENOMIC DNA]</scope>
    <source>
        <strain evidence="9">cv. PI 614886</strain>
    </source>
</reference>
<dbReference type="GO" id="GO:0000977">
    <property type="term" value="F:RNA polymerase II transcription regulatory region sequence-specific DNA binding"/>
    <property type="evidence" value="ECO:0007669"/>
    <property type="project" value="TreeGrafter"/>
</dbReference>
<reference evidence="9" key="2">
    <citation type="submission" date="2021-03" db="UniProtKB">
        <authorList>
            <consortium name="EnsemblPlants"/>
        </authorList>
    </citation>
    <scope>IDENTIFICATION</scope>
</reference>
<dbReference type="InterPro" id="IPR013083">
    <property type="entry name" value="Znf_RING/FYVE/PHD"/>
</dbReference>
<accession>A0A803NBE0</accession>
<evidence type="ECO:0000259" key="8">
    <source>
        <dbReference type="PROSITE" id="PS50016"/>
    </source>
</evidence>
<dbReference type="PROSITE" id="PS01359">
    <property type="entry name" value="ZF_PHD_1"/>
    <property type="match status" value="1"/>
</dbReference>
<dbReference type="SUPFAM" id="SSF55729">
    <property type="entry name" value="Acyl-CoA N-acyltransferases (Nat)"/>
    <property type="match status" value="1"/>
</dbReference>
<dbReference type="GO" id="GO:0003682">
    <property type="term" value="F:chromatin binding"/>
    <property type="evidence" value="ECO:0007669"/>
    <property type="project" value="TreeGrafter"/>
</dbReference>
<keyword evidence="4" id="KW-0862">Zinc</keyword>
<dbReference type="Gramene" id="AUR62043374-RA">
    <property type="protein sequence ID" value="AUR62043374-RA:cds"/>
    <property type="gene ID" value="AUR62043374"/>
</dbReference>
<feature type="region of interest" description="Disordered" evidence="7">
    <location>
        <begin position="62"/>
        <end position="81"/>
    </location>
</feature>
<dbReference type="CDD" id="cd15539">
    <property type="entry name" value="PHD1_AIRE"/>
    <property type="match status" value="1"/>
</dbReference>
<protein>
    <recommendedName>
        <fullName evidence="8">PHD-type domain-containing protein</fullName>
    </recommendedName>
</protein>
<dbReference type="InterPro" id="IPR032308">
    <property type="entry name" value="TDBD"/>
</dbReference>
<feature type="region of interest" description="Disordered" evidence="7">
    <location>
        <begin position="1"/>
        <end position="54"/>
    </location>
</feature>
<evidence type="ECO:0000256" key="4">
    <source>
        <dbReference type="ARBA" id="ARBA00022833"/>
    </source>
</evidence>
<dbReference type="InterPro" id="IPR059153">
    <property type="entry name" value="NSD_PHD-1st"/>
</dbReference>
<feature type="compositionally biased region" description="Polar residues" evidence="7">
    <location>
        <begin position="1"/>
        <end position="13"/>
    </location>
</feature>
<dbReference type="GO" id="GO:0042393">
    <property type="term" value="F:histone binding"/>
    <property type="evidence" value="ECO:0007669"/>
    <property type="project" value="TreeGrafter"/>
</dbReference>
<dbReference type="Gene3D" id="3.30.40.10">
    <property type="entry name" value="Zinc/RING finger domain, C3HC4 (zinc finger)"/>
    <property type="match status" value="2"/>
</dbReference>
<evidence type="ECO:0000313" key="9">
    <source>
        <dbReference type="EnsemblPlants" id="AUR62043374-RA:cds"/>
    </source>
</evidence>
<sequence length="553" mass="60770">MASAQDSSMSPKTCVSPVVGKSAGTKDHKKLKRRSSKLALSPKPSPGNACAKVKTRLREEVLTPKPSKTPTALKSSEKKTSGKITRKDLRLHKLVFEDDVLPDGTVLGYYARGQKLLEGSKKGSGILCNCCDTVVSASQFEAHAGCASRRKPYCYIYTSNGVSLHELSVTLIKDRRHSAKYNDDLCSICADGGNLLLCDGCPRAFHTECASLPSIPRGKWYCKYCQNMFEREKFVAHNANALAAGRVSGVDSIEQITKQSIRIVNNLASEVSACILCRGFDFCKTGFGPRTIILCDQCEKEYHVGCLKDHNMADLTELPDGKWFCSMDCRRVESSLQNLLVRGVEKLPKSLVDIIRKKNMHIGSDSGSDLEVSWRLLSGKIASPETRPLLSQAVAIFHESFAPIIDVVSGHDLIPAMVYGRNVGGQEYGGMYCAVLTANEVVVSAGIFRIFGPDVAELPLVATSSGNHGKGYFQTLFACIERLLAFLKVKTIVLPAAEEAGSIWTDRFGFTKMTLDQIRELKRNFWSLVRFQGTSMLHKLVPDCREFKSLADS</sequence>
<evidence type="ECO:0000256" key="2">
    <source>
        <dbReference type="ARBA" id="ARBA00022723"/>
    </source>
</evidence>
<dbReference type="Pfam" id="PF23209">
    <property type="entry name" value="IDM1_C"/>
    <property type="match status" value="1"/>
</dbReference>
<evidence type="ECO:0000256" key="7">
    <source>
        <dbReference type="SAM" id="MobiDB-lite"/>
    </source>
</evidence>
<feature type="compositionally biased region" description="Basic residues" evidence="7">
    <location>
        <begin position="27"/>
        <end position="36"/>
    </location>
</feature>
<name>A0A803NBE0_CHEQI</name>
<keyword evidence="5" id="KW-0539">Nucleus</keyword>
<evidence type="ECO:0000256" key="1">
    <source>
        <dbReference type="ARBA" id="ARBA00004123"/>
    </source>
</evidence>
<dbReference type="Proteomes" id="UP000596660">
    <property type="component" value="Unplaced"/>
</dbReference>
<dbReference type="InterPro" id="IPR019787">
    <property type="entry name" value="Znf_PHD-finger"/>
</dbReference>
<dbReference type="GO" id="GO:0005634">
    <property type="term" value="C:nucleus"/>
    <property type="evidence" value="ECO:0007669"/>
    <property type="project" value="UniProtKB-SubCell"/>
</dbReference>
<evidence type="ECO:0000256" key="5">
    <source>
        <dbReference type="ARBA" id="ARBA00023242"/>
    </source>
</evidence>
<dbReference type="Pfam" id="PF16135">
    <property type="entry name" value="TDBD"/>
    <property type="match status" value="1"/>
</dbReference>
<feature type="domain" description="PHD-type" evidence="8">
    <location>
        <begin position="183"/>
        <end position="228"/>
    </location>
</feature>
<dbReference type="InterPro" id="IPR019786">
    <property type="entry name" value="Zinc_finger_PHD-type_CS"/>
</dbReference>
<dbReference type="InterPro" id="IPR011011">
    <property type="entry name" value="Znf_FYVE_PHD"/>
</dbReference>
<evidence type="ECO:0000256" key="3">
    <source>
        <dbReference type="ARBA" id="ARBA00022771"/>
    </source>
</evidence>
<dbReference type="Pfam" id="PF23011">
    <property type="entry name" value="PHD-1st_NSD"/>
    <property type="match status" value="1"/>
</dbReference>
<comment type="subcellular location">
    <subcellularLocation>
        <location evidence="1">Nucleus</location>
    </subcellularLocation>
</comment>